<feature type="coiled-coil region" evidence="2">
    <location>
        <begin position="101"/>
        <end position="128"/>
    </location>
</feature>
<evidence type="ECO:0000313" key="6">
    <source>
        <dbReference type="Proteomes" id="UP000691718"/>
    </source>
</evidence>
<evidence type="ECO:0000256" key="1">
    <source>
        <dbReference type="ARBA" id="ARBA00022658"/>
    </source>
</evidence>
<evidence type="ECO:0000259" key="4">
    <source>
        <dbReference type="PROSITE" id="PS50010"/>
    </source>
</evidence>
<name>A0A8S3WEP7_PARAO</name>
<keyword evidence="2" id="KW-0175">Coiled coil</keyword>
<dbReference type="GO" id="GO:0005085">
    <property type="term" value="F:guanyl-nucleotide exchange factor activity"/>
    <property type="evidence" value="ECO:0007669"/>
    <property type="project" value="UniProtKB-KW"/>
</dbReference>
<feature type="domain" description="DH" evidence="4">
    <location>
        <begin position="743"/>
        <end position="931"/>
    </location>
</feature>
<feature type="coiled-coil region" evidence="2">
    <location>
        <begin position="532"/>
        <end position="559"/>
    </location>
</feature>
<protein>
    <submittedName>
        <fullName evidence="5">(apollo) hypothetical protein</fullName>
    </submittedName>
</protein>
<gene>
    <name evidence="5" type="ORF">PAPOLLO_LOCUS5211</name>
</gene>
<dbReference type="Proteomes" id="UP000691718">
    <property type="component" value="Unassembled WGS sequence"/>
</dbReference>
<dbReference type="FunFam" id="1.20.900.10:FF:000003">
    <property type="entry name" value="Rho guanine nucleotide exchange factor 10 like"/>
    <property type="match status" value="1"/>
</dbReference>
<evidence type="ECO:0000313" key="5">
    <source>
        <dbReference type="EMBL" id="CAG4955012.1"/>
    </source>
</evidence>
<evidence type="ECO:0000256" key="3">
    <source>
        <dbReference type="SAM" id="MobiDB-lite"/>
    </source>
</evidence>
<organism evidence="5 6">
    <name type="scientific">Parnassius apollo</name>
    <name type="common">Apollo butterfly</name>
    <name type="synonym">Papilio apollo</name>
    <dbReference type="NCBI Taxonomy" id="110799"/>
    <lineage>
        <taxon>Eukaryota</taxon>
        <taxon>Metazoa</taxon>
        <taxon>Ecdysozoa</taxon>
        <taxon>Arthropoda</taxon>
        <taxon>Hexapoda</taxon>
        <taxon>Insecta</taxon>
        <taxon>Pterygota</taxon>
        <taxon>Neoptera</taxon>
        <taxon>Endopterygota</taxon>
        <taxon>Lepidoptera</taxon>
        <taxon>Glossata</taxon>
        <taxon>Ditrysia</taxon>
        <taxon>Papilionoidea</taxon>
        <taxon>Papilionidae</taxon>
        <taxon>Parnassiinae</taxon>
        <taxon>Parnassini</taxon>
        <taxon>Parnassius</taxon>
        <taxon>Parnassius</taxon>
    </lineage>
</organism>
<sequence length="1694" mass="189788">MLVTYLEASRDLCETDSILFGAALAVCRIIGAKLPVAGRATQKSSAIPAWRKRIEDRIAKARALIGRLTSFRSGNNRPRIMRTVRMAFAGTNISLFQPDITQKLTERIDDLKQKIAAWGKRIRRFSERSRRFNQNRLFQSDQKRLYKSLERPEVCGAGPGPDQADTVAFWRGLWSEPVNHSEGPWMEVVASQSASVTPMDPVTITPEDVAEAVRRAPNWKSPGLDGLHHYWLKGFVVCHAVLARQFQEALDQKSLPSLFTTGITHLVPKDQDTTDPSKYRPITWRKGEKLEVWRIGLGCIVFLLSWSHLLPSQSKTWQTEFGISCAQIYLMAPNSNGYDVRLFPRRMRMLRLRVRRHKLQSNPHTWRRNTPVVADSNDDGTVAQELELEHMRSTLEEAIVETRSTPLENRPRLPRIALSKRNRAVVRALNPMLVTYLEASRDLCETDSILFGAALAVCRIIGAKVSTAGRATGHSSAIPAWRRRIEERIAKARALIGRLICFRSGNTRPRIVRTVRMAFAGTNVSLSQPDITQKLTERIDDLKQRIAAWGKRIRRYTERSTRFNQNRLFQSDQKRLYESLERPMVSGTGPAPNKADTVAFWRGLWSEPVNHSEGPWTEVVASQCAGITPMDPVTITPDDVAEAVRRAPNWKSPGLDGLHHYWLKGFVVCHTVLARQFQEALNQKSLPSLFTTGITHLVPKDQVNISFHISDSDDESSDRGSRSSRSGAEDVNMLPVNISAQDTRTHVVVELYETEKSYVEALEILVKKYLQPLKSPENAGLLDAFLVDEIFYQVPAILNVHQVFLEQLRRRLEQWDLQQKVGDVFLDVFTKPAVMDTYMSFINNLKKAKETIKTAAASRPAFAKFLDAMARDHKGKLSLDNLLIKPVQKFPSYKLLIQRLIKHTDQSHPDHKLLLEAQKEIHELLELINCTERESLEMEQQQQTLRELEQMIEGLSNLVIADRMFLRHEMVTMPSAQGTIKDRALFLFNDTLLITSVKRRTGTIKKPIPTYQSSIASQMEGNKYKLLMRISLADLEIVKAKDENIRRIMHEVETLTEDVNTLTQISENVAALHTHHAQLEELVRDMLHSVNKQLMDRQNSDTQLCYMEISLNTSSGPENLTIIFPKTEKRNSWEELINETKHKLCVYGHERPAPEFLSPVPIRKTRAGLQFTCAAPTLPPKGQSPDVWVCNSDGYVGQVCVLTLSPKPQVTSCNGVCNARILCVACVPPAPALARQHTLDIPSTSSLNSTGSTKPGISISDPDDSCKNIRLDSSSSSDDEDDGSSSENQDAQSERSQESGRLQNLSSTLNRATLTPNHSKSLSTPHTGQNIQVHPVMKSNSNPAVDKQAMGITSGTLSSPNSRQSSEDSGTTANQPTMWLGTEDGCIHVYNCLDNIRIKKNKIKLQHNSGVHSIVYMEGKVFVALGNGDLVVYCRDIDGSWTERSTIPVGTGSGPVSSMLLSGGKLWCATHSNIKIINPHSLQVDETFQISSETKPISHMAVAGGSIWLSLHNAAQLRCYNATTREQLAEINITPQVTKMLHGCDEIIRQHKAACLRVTALLAHRDTLWVGTSAGVLLTAPLHNSPNSRTGSFTVPQLTGITYGHTGHVRFLTIVENPVPQRQPAKPTQTLKTKALSRRSTNSEKLQKQTENIQNNKETLIISGGDGYEDFRSSTMTEDAGREDSTNHLLLWRV</sequence>
<dbReference type="PANTHER" id="PTHR12877:SF15">
    <property type="entry name" value="RHO GUANINE NUCLEOTIDE EXCHANGE FACTOR 17"/>
    <property type="match status" value="1"/>
</dbReference>
<reference evidence="5" key="1">
    <citation type="submission" date="2021-04" db="EMBL/GenBank/DDBJ databases">
        <authorList>
            <person name="Tunstrom K."/>
        </authorList>
    </citation>
    <scope>NUCLEOTIDE SEQUENCE</scope>
</reference>
<dbReference type="InterPro" id="IPR039919">
    <property type="entry name" value="ARHGEF10/ARHGEF17"/>
</dbReference>
<feature type="region of interest" description="Disordered" evidence="3">
    <location>
        <begin position="1242"/>
        <end position="1303"/>
    </location>
</feature>
<feature type="compositionally biased region" description="Polar residues" evidence="3">
    <location>
        <begin position="1242"/>
        <end position="1255"/>
    </location>
</feature>
<dbReference type="Pfam" id="PF19057">
    <property type="entry name" value="PH_19"/>
    <property type="match status" value="1"/>
</dbReference>
<dbReference type="CDD" id="cd00160">
    <property type="entry name" value="RhoGEF"/>
    <property type="match status" value="1"/>
</dbReference>
<keyword evidence="6" id="KW-1185">Reference proteome</keyword>
<dbReference type="GO" id="GO:0005737">
    <property type="term" value="C:cytoplasm"/>
    <property type="evidence" value="ECO:0007669"/>
    <property type="project" value="UniProtKB-ARBA"/>
</dbReference>
<feature type="coiled-coil region" evidence="2">
    <location>
        <begin position="914"/>
        <end position="958"/>
    </location>
</feature>
<dbReference type="PROSITE" id="PS50010">
    <property type="entry name" value="DH_2"/>
    <property type="match status" value="1"/>
</dbReference>
<proteinExistence type="predicted"/>
<dbReference type="PANTHER" id="PTHR12877">
    <property type="entry name" value="RHO GUANINE NUCLEOTIDE EXCHANGE FACTOR"/>
    <property type="match status" value="1"/>
</dbReference>
<dbReference type="Pfam" id="PF00621">
    <property type="entry name" value="RhoGEF"/>
    <property type="match status" value="1"/>
</dbReference>
<feature type="region of interest" description="Disordered" evidence="3">
    <location>
        <begin position="709"/>
        <end position="728"/>
    </location>
</feature>
<evidence type="ECO:0000256" key="2">
    <source>
        <dbReference type="SAM" id="Coils"/>
    </source>
</evidence>
<feature type="compositionally biased region" description="Polar residues" evidence="3">
    <location>
        <begin position="1351"/>
        <end position="1376"/>
    </location>
</feature>
<feature type="region of interest" description="Disordered" evidence="3">
    <location>
        <begin position="1337"/>
        <end position="1376"/>
    </location>
</feature>
<dbReference type="GO" id="GO:0051496">
    <property type="term" value="P:positive regulation of stress fiber assembly"/>
    <property type="evidence" value="ECO:0007669"/>
    <property type="project" value="UniProtKB-ARBA"/>
</dbReference>
<dbReference type="Pfam" id="PF19056">
    <property type="entry name" value="WD40_2"/>
    <property type="match status" value="1"/>
</dbReference>
<keyword evidence="1" id="KW-0344">Guanine-nucleotide releasing factor</keyword>
<comment type="caution">
    <text evidence="5">The sequence shown here is derived from an EMBL/GenBank/DDBJ whole genome shotgun (WGS) entry which is preliminary data.</text>
</comment>
<dbReference type="GO" id="GO:0030036">
    <property type="term" value="P:actin cytoskeleton organization"/>
    <property type="evidence" value="ECO:0007669"/>
    <property type="project" value="TreeGrafter"/>
</dbReference>
<accession>A0A8S3WEP7</accession>
<dbReference type="InterPro" id="IPR000219">
    <property type="entry name" value="DH_dom"/>
</dbReference>
<dbReference type="OrthoDB" id="4066896at2759"/>
<dbReference type="SMART" id="SM00325">
    <property type="entry name" value="RhoGEF"/>
    <property type="match status" value="1"/>
</dbReference>
<dbReference type="EMBL" id="CAJQZP010000295">
    <property type="protein sequence ID" value="CAG4955012.1"/>
    <property type="molecule type" value="Genomic_DNA"/>
</dbReference>